<reference evidence="6" key="1">
    <citation type="submission" date="2020-05" db="EMBL/GenBank/DDBJ databases">
        <title>Phylogenomic resolution of chytrid fungi.</title>
        <authorList>
            <person name="Stajich J.E."/>
            <person name="Amses K."/>
            <person name="Simmons R."/>
            <person name="Seto K."/>
            <person name="Myers J."/>
            <person name="Bonds A."/>
            <person name="Quandt C.A."/>
            <person name="Barry K."/>
            <person name="Liu P."/>
            <person name="Grigoriev I."/>
            <person name="Longcore J.E."/>
            <person name="James T.Y."/>
        </authorList>
    </citation>
    <scope>NUCLEOTIDE SEQUENCE</scope>
    <source>
        <strain evidence="6">JEL0513</strain>
    </source>
</reference>
<dbReference type="GO" id="GO:0032541">
    <property type="term" value="C:cortical endoplasmic reticulum"/>
    <property type="evidence" value="ECO:0007669"/>
    <property type="project" value="TreeGrafter"/>
</dbReference>
<feature type="region of interest" description="Disordered" evidence="3">
    <location>
        <begin position="62"/>
        <end position="90"/>
    </location>
</feature>
<keyword evidence="4" id="KW-0812">Transmembrane</keyword>
<proteinExistence type="predicted"/>
<keyword evidence="7" id="KW-1185">Reference proteome</keyword>
<comment type="caution">
    <text evidence="6">The sequence shown here is derived from an EMBL/GenBank/DDBJ whole genome shotgun (WGS) entry which is preliminary data.</text>
</comment>
<evidence type="ECO:0000256" key="4">
    <source>
        <dbReference type="SAM" id="Phobius"/>
    </source>
</evidence>
<dbReference type="GO" id="GO:0005886">
    <property type="term" value="C:plasma membrane"/>
    <property type="evidence" value="ECO:0007669"/>
    <property type="project" value="TreeGrafter"/>
</dbReference>
<organism evidence="6 7">
    <name type="scientific">Physocladia obscura</name>
    <dbReference type="NCBI Taxonomy" id="109957"/>
    <lineage>
        <taxon>Eukaryota</taxon>
        <taxon>Fungi</taxon>
        <taxon>Fungi incertae sedis</taxon>
        <taxon>Chytridiomycota</taxon>
        <taxon>Chytridiomycota incertae sedis</taxon>
        <taxon>Chytridiomycetes</taxon>
        <taxon>Chytridiales</taxon>
        <taxon>Chytriomycetaceae</taxon>
        <taxon>Physocladia</taxon>
    </lineage>
</organism>
<dbReference type="GO" id="GO:0032366">
    <property type="term" value="P:intracellular sterol transport"/>
    <property type="evidence" value="ECO:0007669"/>
    <property type="project" value="TreeGrafter"/>
</dbReference>
<dbReference type="GO" id="GO:0140268">
    <property type="term" value="C:endoplasmic reticulum-plasma membrane contact site"/>
    <property type="evidence" value="ECO:0007669"/>
    <property type="project" value="TreeGrafter"/>
</dbReference>
<dbReference type="InterPro" id="IPR031968">
    <property type="entry name" value="VASt"/>
</dbReference>
<feature type="compositionally biased region" description="Polar residues" evidence="3">
    <location>
        <begin position="317"/>
        <end position="350"/>
    </location>
</feature>
<dbReference type="GO" id="GO:0005739">
    <property type="term" value="C:mitochondrion"/>
    <property type="evidence" value="ECO:0007669"/>
    <property type="project" value="TreeGrafter"/>
</dbReference>
<dbReference type="GO" id="GO:0032934">
    <property type="term" value="F:sterol binding"/>
    <property type="evidence" value="ECO:0007669"/>
    <property type="project" value="TreeGrafter"/>
</dbReference>
<evidence type="ECO:0000256" key="1">
    <source>
        <dbReference type="ARBA" id="ARBA00004370"/>
    </source>
</evidence>
<feature type="domain" description="VASt" evidence="5">
    <location>
        <begin position="125"/>
        <end position="310"/>
    </location>
</feature>
<dbReference type="InterPro" id="IPR051482">
    <property type="entry name" value="Cholesterol_transport"/>
</dbReference>
<protein>
    <recommendedName>
        <fullName evidence="5">VASt domain-containing protein</fullName>
    </recommendedName>
</protein>
<dbReference type="PANTHER" id="PTHR23319:SF4">
    <property type="entry name" value="GRAM DOMAIN CONTAINING 1B, ISOFORM E"/>
    <property type="match status" value="1"/>
</dbReference>
<evidence type="ECO:0000313" key="6">
    <source>
        <dbReference type="EMBL" id="KAJ3128986.1"/>
    </source>
</evidence>
<dbReference type="EMBL" id="JADGJH010000440">
    <property type="protein sequence ID" value="KAJ3128986.1"/>
    <property type="molecule type" value="Genomic_DNA"/>
</dbReference>
<comment type="subcellular location">
    <subcellularLocation>
        <location evidence="1">Membrane</location>
    </subcellularLocation>
</comment>
<feature type="transmembrane region" description="Helical" evidence="4">
    <location>
        <begin position="364"/>
        <end position="383"/>
    </location>
</feature>
<dbReference type="Proteomes" id="UP001211907">
    <property type="component" value="Unassembled WGS sequence"/>
</dbReference>
<name>A0AAD5T3P6_9FUNG</name>
<feature type="region of interest" description="Disordered" evidence="3">
    <location>
        <begin position="313"/>
        <end position="350"/>
    </location>
</feature>
<dbReference type="PANTHER" id="PTHR23319">
    <property type="entry name" value="GRAM DOMAIN CONTAINING 1B, ISOFORM E"/>
    <property type="match status" value="1"/>
</dbReference>
<evidence type="ECO:0000256" key="3">
    <source>
        <dbReference type="SAM" id="MobiDB-lite"/>
    </source>
</evidence>
<evidence type="ECO:0000313" key="7">
    <source>
        <dbReference type="Proteomes" id="UP001211907"/>
    </source>
</evidence>
<dbReference type="GO" id="GO:0120015">
    <property type="term" value="F:sterol transfer activity"/>
    <property type="evidence" value="ECO:0007669"/>
    <property type="project" value="TreeGrafter"/>
</dbReference>
<feature type="compositionally biased region" description="Basic and acidic residues" evidence="3">
    <location>
        <begin position="62"/>
        <end position="73"/>
    </location>
</feature>
<keyword evidence="2 4" id="KW-0472">Membrane</keyword>
<dbReference type="PROSITE" id="PS51778">
    <property type="entry name" value="VAST"/>
    <property type="match status" value="1"/>
</dbReference>
<gene>
    <name evidence="6" type="ORF">HK100_008869</name>
</gene>
<keyword evidence="4" id="KW-1133">Transmembrane helix</keyword>
<evidence type="ECO:0000259" key="5">
    <source>
        <dbReference type="PROSITE" id="PS51778"/>
    </source>
</evidence>
<sequence length="575" mass="62794">MKDDGRPYSVIMEAWENITKAPVVKLSPFVLNTINTKLSFQRLNAQELFDKLCASSKKLDEKEDDRLKGKADNEDSGLYVTGENGDNGDSGGKIAAASISAKNTEFDLPENIPTPTVNPTCECAEHPEHKDDEIALAIPAKRAFDLIFGNSPQTTQMWAKFFASRGETNVVTGDWVEPATGTILGEAPNGALASKILNFTMPVNAPMVKVKEAAVESILYLIKKVEYFVYVVEKRSATPALPYSDSFVPIVRYCITWTGKSSCKVMMFTGVKFYKSVMVKGIIKSQTITGSAAFSVDLGKAIKEEVNTILGKENPKKASNTDVGESAAVTTSNGESASQNNNGTASSSSAKNESILPFDLSNSYMAQWSLVAILGVSLFLNFLSLLKGGRSGTVGGRSNAVSIVSLCNIVPQGQIDWRNEILPSSPNAGTLKEKSVLGYLSSHYPDWNPHNCNSSSTSPWQAGHSDFRTLSHFPLPAYNEEDTKNAHVQLQATNEVVNKARQEVWETLRWLDEIERAIFWAGYYNWLADGVVVVKKDGEIEQCKEVLKSAGQYLGSCTQIGGVLAEMERQAFLEK</sequence>
<evidence type="ECO:0000256" key="2">
    <source>
        <dbReference type="ARBA" id="ARBA00023136"/>
    </source>
</evidence>
<dbReference type="GO" id="GO:0005789">
    <property type="term" value="C:endoplasmic reticulum membrane"/>
    <property type="evidence" value="ECO:0007669"/>
    <property type="project" value="TreeGrafter"/>
</dbReference>
<dbReference type="AlphaFoldDB" id="A0AAD5T3P6"/>
<accession>A0AAD5T3P6</accession>
<dbReference type="Pfam" id="PF16016">
    <property type="entry name" value="VASt"/>
    <property type="match status" value="1"/>
</dbReference>